<feature type="domain" description="DUF632" evidence="2">
    <location>
        <begin position="197"/>
        <end position="504"/>
    </location>
</feature>
<evidence type="ECO:0000259" key="3">
    <source>
        <dbReference type="Pfam" id="PF04783"/>
    </source>
</evidence>
<feature type="domain" description="DUF630" evidence="3">
    <location>
        <begin position="1"/>
        <end position="57"/>
    </location>
</feature>
<keyword evidence="5" id="KW-1185">Reference proteome</keyword>
<dbReference type="InterPro" id="IPR006867">
    <property type="entry name" value="DUF632"/>
</dbReference>
<feature type="compositionally biased region" description="Low complexity" evidence="1">
    <location>
        <begin position="82"/>
        <end position="97"/>
    </location>
</feature>
<sequence length="600" mass="68181">MGCGNSKLDDLPAVTLCRDRCNFLEEALRQSHALADAHVAYMQSLRSLGPTVHRFFTQITDHSASDQPQPSKPSPPHEHSRSVSLSHSNSNSNSNSDSEPEGTEKEIDYFGRIHRNYQTIAPSPPPPSNSAWDFLNFFDTYERYEPLFDHTEEVPDLKPEVVKNKSKGRQKPNDAAKNVVVPEKDRSDTPICTRGVSEAMREIQALFDKASESGNDVLKLIEVRILRSQQKIAVNQVSCKVFHSIAPSLPRRGMDKSSPLVMKISPDNEDMGLSSGNISSILEKLCMWEKKLYDEVKAEEKLRTIHEKKCKQLKRMDERKADAYKIDSTRSLIWSLSTKMKISIQVIDRISITINQLRDEEFLQQINKLILGLVGMWKAMLECHRCQCQAFGEGKGLDGITSNGKFSYAHLEAAIELKYELQNWSLRFFNWIVAQKAQVKALNGWLLRCLLYEPEETLDGIVPFSPGRIGAPTVFVICNRWSQAMDRVSEKEVIEAIQGFFVSLNQLLEPHIVDLQQRAAGDKDMERKIKVLEMEEQRIQKMVQAQEKKMGPVLPRSETPNTSSLMLGLKQIFAAMDRFTANSVQAYEEVCVHIQEDRQV</sequence>
<evidence type="ECO:0008006" key="6">
    <source>
        <dbReference type="Google" id="ProtNLM"/>
    </source>
</evidence>
<dbReference type="OrthoDB" id="658187at2759"/>
<dbReference type="Pfam" id="PF04782">
    <property type="entry name" value="DUF632"/>
    <property type="match status" value="1"/>
</dbReference>
<organism evidence="4 5">
    <name type="scientific">Carpinus fangiana</name>
    <dbReference type="NCBI Taxonomy" id="176857"/>
    <lineage>
        <taxon>Eukaryota</taxon>
        <taxon>Viridiplantae</taxon>
        <taxon>Streptophyta</taxon>
        <taxon>Embryophyta</taxon>
        <taxon>Tracheophyta</taxon>
        <taxon>Spermatophyta</taxon>
        <taxon>Magnoliopsida</taxon>
        <taxon>eudicotyledons</taxon>
        <taxon>Gunneridae</taxon>
        <taxon>Pentapetalae</taxon>
        <taxon>rosids</taxon>
        <taxon>fabids</taxon>
        <taxon>Fagales</taxon>
        <taxon>Betulaceae</taxon>
        <taxon>Carpinus</taxon>
    </lineage>
</organism>
<evidence type="ECO:0000313" key="5">
    <source>
        <dbReference type="Proteomes" id="UP000327013"/>
    </source>
</evidence>
<evidence type="ECO:0000256" key="1">
    <source>
        <dbReference type="SAM" id="MobiDB-lite"/>
    </source>
</evidence>
<name>A0A5N6R8X5_9ROSI</name>
<dbReference type="AlphaFoldDB" id="A0A5N6R8X5"/>
<dbReference type="InterPro" id="IPR006868">
    <property type="entry name" value="DUF630"/>
</dbReference>
<accession>A0A5N6R8X5</accession>
<reference evidence="4 5" key="1">
    <citation type="submission" date="2019-06" db="EMBL/GenBank/DDBJ databases">
        <title>A chromosomal-level reference genome of Carpinus fangiana (Coryloideae, Betulaceae).</title>
        <authorList>
            <person name="Yang X."/>
            <person name="Wang Z."/>
            <person name="Zhang L."/>
            <person name="Hao G."/>
            <person name="Liu J."/>
            <person name="Yang Y."/>
        </authorList>
    </citation>
    <scope>NUCLEOTIDE SEQUENCE [LARGE SCALE GENOMIC DNA]</scope>
    <source>
        <strain evidence="4">Cfa_2016G</strain>
        <tissue evidence="4">Leaf</tissue>
    </source>
</reference>
<dbReference type="PANTHER" id="PTHR21450:SF19">
    <property type="entry name" value="F5M15.15"/>
    <property type="match status" value="1"/>
</dbReference>
<dbReference type="PANTHER" id="PTHR21450">
    <property type="entry name" value="PROTEIN ALTERED PHOSPHATE STARVATION RESPONSE 1"/>
    <property type="match status" value="1"/>
</dbReference>
<feature type="region of interest" description="Disordered" evidence="1">
    <location>
        <begin position="61"/>
        <end position="103"/>
    </location>
</feature>
<gene>
    <name evidence="4" type="ORF">FH972_014057</name>
</gene>
<evidence type="ECO:0000313" key="4">
    <source>
        <dbReference type="EMBL" id="KAE8057356.1"/>
    </source>
</evidence>
<proteinExistence type="predicted"/>
<dbReference type="Proteomes" id="UP000327013">
    <property type="component" value="Chromosome 5"/>
</dbReference>
<dbReference type="Pfam" id="PF04783">
    <property type="entry name" value="DUF630"/>
    <property type="match status" value="1"/>
</dbReference>
<protein>
    <recommendedName>
        <fullName evidence="6">DUF632 domain-containing protein</fullName>
    </recommendedName>
</protein>
<evidence type="ECO:0000259" key="2">
    <source>
        <dbReference type="Pfam" id="PF04782"/>
    </source>
</evidence>
<dbReference type="EMBL" id="CM017325">
    <property type="protein sequence ID" value="KAE8057356.1"/>
    <property type="molecule type" value="Genomic_DNA"/>
</dbReference>